<sequence>MAKFLPALQPMKELMVWEEEISLSLIKLYEAQQWGRKQWVKKFHTQWHLSGNTAIGYFTARQSDFLEVWFGWCQANGTKMEKYLAEKMFELVHLLHSAFASTRRDHKQVKTFDHLMQMAEMVMEDEEALVGICTV</sequence>
<name>A0ABP0P5G5_9DINO</name>
<proteinExistence type="predicted"/>
<dbReference type="EMBL" id="CAXAMM010032446">
    <property type="protein sequence ID" value="CAK9069752.1"/>
    <property type="molecule type" value="Genomic_DNA"/>
</dbReference>
<keyword evidence="3" id="KW-1185">Reference proteome</keyword>
<protein>
    <submittedName>
        <fullName evidence="2">Uncharacterized protein</fullName>
    </submittedName>
</protein>
<gene>
    <name evidence="1" type="ORF">SCF082_LOCUS34860</name>
    <name evidence="2" type="ORF">SCF082_LOCUS34958</name>
</gene>
<accession>A0ABP0P5G5</accession>
<dbReference type="Proteomes" id="UP001642464">
    <property type="component" value="Unassembled WGS sequence"/>
</dbReference>
<evidence type="ECO:0000313" key="3">
    <source>
        <dbReference type="Proteomes" id="UP001642464"/>
    </source>
</evidence>
<reference evidence="2 3" key="1">
    <citation type="submission" date="2024-02" db="EMBL/GenBank/DDBJ databases">
        <authorList>
            <person name="Chen Y."/>
            <person name="Shah S."/>
            <person name="Dougan E. K."/>
            <person name="Thang M."/>
            <person name="Chan C."/>
        </authorList>
    </citation>
    <scope>NUCLEOTIDE SEQUENCE [LARGE SCALE GENOMIC DNA]</scope>
</reference>
<organism evidence="2 3">
    <name type="scientific">Durusdinium trenchii</name>
    <dbReference type="NCBI Taxonomy" id="1381693"/>
    <lineage>
        <taxon>Eukaryota</taxon>
        <taxon>Sar</taxon>
        <taxon>Alveolata</taxon>
        <taxon>Dinophyceae</taxon>
        <taxon>Suessiales</taxon>
        <taxon>Symbiodiniaceae</taxon>
        <taxon>Durusdinium</taxon>
    </lineage>
</organism>
<evidence type="ECO:0000313" key="1">
    <source>
        <dbReference type="EMBL" id="CAK9069752.1"/>
    </source>
</evidence>
<evidence type="ECO:0000313" key="2">
    <source>
        <dbReference type="EMBL" id="CAK9070104.1"/>
    </source>
</evidence>
<comment type="caution">
    <text evidence="2">The sequence shown here is derived from an EMBL/GenBank/DDBJ whole genome shotgun (WGS) entry which is preliminary data.</text>
</comment>
<feature type="non-terminal residue" evidence="2">
    <location>
        <position position="135"/>
    </location>
</feature>
<dbReference type="EMBL" id="CAXAMM010032668">
    <property type="protein sequence ID" value="CAK9070104.1"/>
    <property type="molecule type" value="Genomic_DNA"/>
</dbReference>